<evidence type="ECO:0000313" key="2">
    <source>
        <dbReference type="EMBL" id="GGP19779.1"/>
    </source>
</evidence>
<organism evidence="2 3">
    <name type="scientific">Thermocladium modestius</name>
    <dbReference type="NCBI Taxonomy" id="62609"/>
    <lineage>
        <taxon>Archaea</taxon>
        <taxon>Thermoproteota</taxon>
        <taxon>Thermoprotei</taxon>
        <taxon>Thermoproteales</taxon>
        <taxon>Thermoproteaceae</taxon>
        <taxon>Thermocladium</taxon>
    </lineage>
</organism>
<gene>
    <name evidence="2" type="ORF">GCM10007981_04840</name>
</gene>
<evidence type="ECO:0000256" key="1">
    <source>
        <dbReference type="SAM" id="MobiDB-lite"/>
    </source>
</evidence>
<reference evidence="2" key="1">
    <citation type="journal article" date="2014" name="Int. J. Syst. Evol. Microbiol.">
        <title>Complete genome sequence of Corynebacterium casei LMG S-19264T (=DSM 44701T), isolated from a smear-ripened cheese.</title>
        <authorList>
            <consortium name="US DOE Joint Genome Institute (JGI-PGF)"/>
            <person name="Walter F."/>
            <person name="Albersmeier A."/>
            <person name="Kalinowski J."/>
            <person name="Ruckert C."/>
        </authorList>
    </citation>
    <scope>NUCLEOTIDE SEQUENCE</scope>
    <source>
        <strain evidence="2">JCM 10088</strain>
    </source>
</reference>
<feature type="region of interest" description="Disordered" evidence="1">
    <location>
        <begin position="337"/>
        <end position="370"/>
    </location>
</feature>
<name>A0A830GTW0_9CREN</name>
<protein>
    <submittedName>
        <fullName evidence="2">Uncharacterized protein</fullName>
    </submittedName>
</protein>
<comment type="caution">
    <text evidence="2">The sequence shown here is derived from an EMBL/GenBank/DDBJ whole genome shotgun (WGS) entry which is preliminary data.</text>
</comment>
<accession>A0A830GTW0</accession>
<dbReference type="EMBL" id="BMNL01000001">
    <property type="protein sequence ID" value="GGP19779.1"/>
    <property type="molecule type" value="Genomic_DNA"/>
</dbReference>
<dbReference type="Proteomes" id="UP000610960">
    <property type="component" value="Unassembled WGS sequence"/>
</dbReference>
<reference evidence="2" key="2">
    <citation type="submission" date="2020-09" db="EMBL/GenBank/DDBJ databases">
        <authorList>
            <person name="Sun Q."/>
            <person name="Ohkuma M."/>
        </authorList>
    </citation>
    <scope>NUCLEOTIDE SEQUENCE</scope>
    <source>
        <strain evidence="2">JCM 10088</strain>
    </source>
</reference>
<keyword evidence="3" id="KW-1185">Reference proteome</keyword>
<sequence length="370" mass="39666">MGGTVRLGNIIAIIRPGTNVTVNGETLTSYSFSIIDYKVVDVGLPSSMMGDPASMGMYQAEPIYAFAYAVNGHVSPAYTFSQPIITVVRMPDGWTSWTWLGYTQESNGTLVGGSYKFPNAYFYAGSGLFVNVQFVKPVPWIFISGAPLSMNEATYSPEVPVNSSLMSSMAPVLVPVGSATVQVNATQGAAVSIGNLLAIIMPGTYVEQGGQMMSQYNFSLVYQAIYNVPPLNASTAGWPLFAYSFAVNGHISPAYTFVNSNGKPTPVITVAFLPPTFWTWTWLGYTQEPDGVLIGGSYKFPNVWLPGDDYIVNVQFVKPVPWIFLGGETGITGQSMPMQSSTMTSSTMPSTTTTSTSTSTTTTSSYVWGG</sequence>
<dbReference type="AlphaFoldDB" id="A0A830GTW0"/>
<evidence type="ECO:0000313" key="3">
    <source>
        <dbReference type="Proteomes" id="UP000610960"/>
    </source>
</evidence>
<proteinExistence type="predicted"/>